<proteinExistence type="predicted"/>
<accession>A0A0C2Z0D5</accession>
<dbReference type="EMBL" id="KN822137">
    <property type="protein sequence ID" value="KIM55293.1"/>
    <property type="molecule type" value="Genomic_DNA"/>
</dbReference>
<dbReference type="Proteomes" id="UP000053989">
    <property type="component" value="Unassembled WGS sequence"/>
</dbReference>
<gene>
    <name evidence="1" type="ORF">SCLCIDRAFT_81192</name>
</gene>
<dbReference type="AlphaFoldDB" id="A0A0C2Z0D5"/>
<evidence type="ECO:0000313" key="1">
    <source>
        <dbReference type="EMBL" id="KIM55293.1"/>
    </source>
</evidence>
<keyword evidence="2" id="KW-1185">Reference proteome</keyword>
<name>A0A0C2Z0D5_9AGAM</name>
<dbReference type="HOGENOM" id="CLU_018552_16_0_1"/>
<feature type="non-terminal residue" evidence="1">
    <location>
        <position position="1"/>
    </location>
</feature>
<reference evidence="2" key="2">
    <citation type="submission" date="2015-01" db="EMBL/GenBank/DDBJ databases">
        <title>Evolutionary Origins and Diversification of the Mycorrhizal Mutualists.</title>
        <authorList>
            <consortium name="DOE Joint Genome Institute"/>
            <consortium name="Mycorrhizal Genomics Consortium"/>
            <person name="Kohler A."/>
            <person name="Kuo A."/>
            <person name="Nagy L.G."/>
            <person name="Floudas D."/>
            <person name="Copeland A."/>
            <person name="Barry K.W."/>
            <person name="Cichocki N."/>
            <person name="Veneault-Fourrey C."/>
            <person name="LaButti K."/>
            <person name="Lindquist E.A."/>
            <person name="Lipzen A."/>
            <person name="Lundell T."/>
            <person name="Morin E."/>
            <person name="Murat C."/>
            <person name="Riley R."/>
            <person name="Ohm R."/>
            <person name="Sun H."/>
            <person name="Tunlid A."/>
            <person name="Henrissat B."/>
            <person name="Grigoriev I.V."/>
            <person name="Hibbett D.S."/>
            <person name="Martin F."/>
        </authorList>
    </citation>
    <scope>NUCLEOTIDE SEQUENCE [LARGE SCALE GENOMIC DNA]</scope>
    <source>
        <strain evidence="2">Foug A</strain>
    </source>
</reference>
<dbReference type="InParanoid" id="A0A0C2Z0D5"/>
<reference evidence="1 2" key="1">
    <citation type="submission" date="2014-04" db="EMBL/GenBank/DDBJ databases">
        <authorList>
            <consortium name="DOE Joint Genome Institute"/>
            <person name="Kuo A."/>
            <person name="Kohler A."/>
            <person name="Nagy L.G."/>
            <person name="Floudas D."/>
            <person name="Copeland A."/>
            <person name="Barry K.W."/>
            <person name="Cichocki N."/>
            <person name="Veneault-Fourrey C."/>
            <person name="LaButti K."/>
            <person name="Lindquist E.A."/>
            <person name="Lipzen A."/>
            <person name="Lundell T."/>
            <person name="Morin E."/>
            <person name="Murat C."/>
            <person name="Sun H."/>
            <person name="Tunlid A."/>
            <person name="Henrissat B."/>
            <person name="Grigoriev I.V."/>
            <person name="Hibbett D.S."/>
            <person name="Martin F."/>
            <person name="Nordberg H.P."/>
            <person name="Cantor M.N."/>
            <person name="Hua S.X."/>
        </authorList>
    </citation>
    <scope>NUCLEOTIDE SEQUENCE [LARGE SCALE GENOMIC DNA]</scope>
    <source>
        <strain evidence="1 2">Foug A</strain>
    </source>
</reference>
<evidence type="ECO:0000313" key="2">
    <source>
        <dbReference type="Proteomes" id="UP000053989"/>
    </source>
</evidence>
<protein>
    <submittedName>
        <fullName evidence="1">Uncharacterized protein</fullName>
    </submittedName>
</protein>
<sequence>LHLLEHAAEHHPAQFHQKLHINPLIFDNILDQISNHTIFQNQSNNKQLPIIIQLAIFLFHVGHYGNACMPEDIMQWAGLSVGMVMNCTHHVMAMILDQHNEF</sequence>
<organism evidence="1 2">
    <name type="scientific">Scleroderma citrinum Foug A</name>
    <dbReference type="NCBI Taxonomy" id="1036808"/>
    <lineage>
        <taxon>Eukaryota</taxon>
        <taxon>Fungi</taxon>
        <taxon>Dikarya</taxon>
        <taxon>Basidiomycota</taxon>
        <taxon>Agaricomycotina</taxon>
        <taxon>Agaricomycetes</taxon>
        <taxon>Agaricomycetidae</taxon>
        <taxon>Boletales</taxon>
        <taxon>Sclerodermatineae</taxon>
        <taxon>Sclerodermataceae</taxon>
        <taxon>Scleroderma</taxon>
    </lineage>
</organism>
<dbReference type="OrthoDB" id="2632552at2759"/>
<feature type="non-terminal residue" evidence="1">
    <location>
        <position position="102"/>
    </location>
</feature>